<dbReference type="RefSeq" id="WP_212695586.1">
    <property type="nucleotide sequence ID" value="NZ_CP058649.1"/>
</dbReference>
<dbReference type="EMBL" id="CP058649">
    <property type="protein sequence ID" value="QUI24886.1"/>
    <property type="molecule type" value="Genomic_DNA"/>
</dbReference>
<evidence type="ECO:0000313" key="1">
    <source>
        <dbReference type="EMBL" id="QUI24886.1"/>
    </source>
</evidence>
<organism evidence="1 2">
    <name type="scientific">Vallitalea pronyensis</name>
    <dbReference type="NCBI Taxonomy" id="1348613"/>
    <lineage>
        <taxon>Bacteria</taxon>
        <taxon>Bacillati</taxon>
        <taxon>Bacillota</taxon>
        <taxon>Clostridia</taxon>
        <taxon>Lachnospirales</taxon>
        <taxon>Vallitaleaceae</taxon>
        <taxon>Vallitalea</taxon>
    </lineage>
</organism>
<proteinExistence type="predicted"/>
<name>A0A8J8MNM4_9FIRM</name>
<reference evidence="1" key="1">
    <citation type="submission" date="2020-07" db="EMBL/GenBank/DDBJ databases">
        <title>Vallitalea pronyensis genome.</title>
        <authorList>
            <person name="Postec A."/>
        </authorList>
    </citation>
    <scope>NUCLEOTIDE SEQUENCE</scope>
    <source>
        <strain evidence="1">FatNI3</strain>
    </source>
</reference>
<sequence length="64" mass="7639">MTRYNKEINKCTLRSDRFQELKEWLHSRGIKKCSTKWSMGEAIKKYCNGVRVLNPMLVESEDEE</sequence>
<evidence type="ECO:0000313" key="2">
    <source>
        <dbReference type="Proteomes" id="UP000683246"/>
    </source>
</evidence>
<gene>
    <name evidence="1" type="ORF">HZI73_22425</name>
</gene>
<protein>
    <submittedName>
        <fullName evidence="1">Uncharacterized protein</fullName>
    </submittedName>
</protein>
<dbReference type="KEGG" id="vpy:HZI73_22425"/>
<keyword evidence="2" id="KW-1185">Reference proteome</keyword>
<accession>A0A8J8MNM4</accession>
<dbReference type="Proteomes" id="UP000683246">
    <property type="component" value="Chromosome"/>
</dbReference>
<dbReference type="AlphaFoldDB" id="A0A8J8MNM4"/>